<protein>
    <submittedName>
        <fullName evidence="2">Class I SAM-dependent methyltransferase</fullName>
    </submittedName>
</protein>
<evidence type="ECO:0000313" key="3">
    <source>
        <dbReference type="Proteomes" id="UP000295722"/>
    </source>
</evidence>
<dbReference type="Gene3D" id="3.40.50.150">
    <property type="entry name" value="Vaccinia Virus protein VP39"/>
    <property type="match status" value="1"/>
</dbReference>
<feature type="domain" description="Methyltransferase" evidence="1">
    <location>
        <begin position="54"/>
        <end position="144"/>
    </location>
</feature>
<dbReference type="InterPro" id="IPR041698">
    <property type="entry name" value="Methyltransf_25"/>
</dbReference>
<dbReference type="EMBL" id="SMRP01000006">
    <property type="protein sequence ID" value="TDG23301.1"/>
    <property type="molecule type" value="Genomic_DNA"/>
</dbReference>
<keyword evidence="2" id="KW-0808">Transferase</keyword>
<evidence type="ECO:0000259" key="1">
    <source>
        <dbReference type="Pfam" id="PF13649"/>
    </source>
</evidence>
<dbReference type="GO" id="GO:0008168">
    <property type="term" value="F:methyltransferase activity"/>
    <property type="evidence" value="ECO:0007669"/>
    <property type="project" value="UniProtKB-KW"/>
</dbReference>
<dbReference type="PANTHER" id="PTHR42912">
    <property type="entry name" value="METHYLTRANSFERASE"/>
    <property type="match status" value="1"/>
</dbReference>
<dbReference type="InterPro" id="IPR029063">
    <property type="entry name" value="SAM-dependent_MTases_sf"/>
</dbReference>
<keyword evidence="2" id="KW-0489">Methyltransferase</keyword>
<accession>A0A4R5MAC1</accession>
<dbReference type="CDD" id="cd02440">
    <property type="entry name" value="AdoMet_MTases"/>
    <property type="match status" value="1"/>
</dbReference>
<organism evidence="2 3">
    <name type="scientific">Paraburkholderia silviterrae</name>
    <dbReference type="NCBI Taxonomy" id="2528715"/>
    <lineage>
        <taxon>Bacteria</taxon>
        <taxon>Pseudomonadati</taxon>
        <taxon>Pseudomonadota</taxon>
        <taxon>Betaproteobacteria</taxon>
        <taxon>Burkholderiales</taxon>
        <taxon>Burkholderiaceae</taxon>
        <taxon>Paraburkholderia</taxon>
    </lineage>
</organism>
<dbReference type="AlphaFoldDB" id="A0A4R5MAC1"/>
<dbReference type="PANTHER" id="PTHR42912:SF94">
    <property type="entry name" value="METHYLTRANSFERASE TYPE 11 DOMAIN-CONTAINING PROTEIN"/>
    <property type="match status" value="1"/>
</dbReference>
<dbReference type="OrthoDB" id="7348755at2"/>
<evidence type="ECO:0000313" key="2">
    <source>
        <dbReference type="EMBL" id="TDG23301.1"/>
    </source>
</evidence>
<name>A0A4R5MAC1_9BURK</name>
<dbReference type="Proteomes" id="UP000295722">
    <property type="component" value="Unassembled WGS sequence"/>
</dbReference>
<dbReference type="GO" id="GO:0032259">
    <property type="term" value="P:methylation"/>
    <property type="evidence" value="ECO:0007669"/>
    <property type="project" value="UniProtKB-KW"/>
</dbReference>
<sequence>MRARRFTETHVDKPTVDTYTDAASRYAEEWRAQPAPDDMYALLGRYFVHGGVTVDIGCGAGRDVAWLDANGYPAVGYDASAGLLAQAAAHYPHLRFMAAALPELDGVSRGAFDNALCETVIMHLPVPQISVACARLVDILKPGGVLYLSWRVSDGESLRDGAGRLYASFDADIVRDGLNGATIVFDREAINASSGKRVHRIVARRN</sequence>
<keyword evidence="3" id="KW-1185">Reference proteome</keyword>
<dbReference type="SUPFAM" id="SSF53335">
    <property type="entry name" value="S-adenosyl-L-methionine-dependent methyltransferases"/>
    <property type="match status" value="1"/>
</dbReference>
<dbReference type="InterPro" id="IPR050508">
    <property type="entry name" value="Methyltransf_Superfamily"/>
</dbReference>
<proteinExistence type="predicted"/>
<gene>
    <name evidence="2" type="ORF">EYW47_15355</name>
</gene>
<reference evidence="2 3" key="1">
    <citation type="submission" date="2019-03" db="EMBL/GenBank/DDBJ databases">
        <title>Paraburkholderia sp. 4M-K11, isolated from subtropical forest soil.</title>
        <authorList>
            <person name="Gao Z.-H."/>
            <person name="Qiu L.-H."/>
        </authorList>
    </citation>
    <scope>NUCLEOTIDE SEQUENCE [LARGE SCALE GENOMIC DNA]</scope>
    <source>
        <strain evidence="2 3">4M-K11</strain>
    </source>
</reference>
<comment type="caution">
    <text evidence="2">The sequence shown here is derived from an EMBL/GenBank/DDBJ whole genome shotgun (WGS) entry which is preliminary data.</text>
</comment>
<dbReference type="Pfam" id="PF13649">
    <property type="entry name" value="Methyltransf_25"/>
    <property type="match status" value="1"/>
</dbReference>